<proteinExistence type="predicted"/>
<keyword evidence="3" id="KW-1185">Reference proteome</keyword>
<evidence type="ECO:0000313" key="3">
    <source>
        <dbReference type="Proteomes" id="UP000095282"/>
    </source>
</evidence>
<dbReference type="STRING" id="1561998.A0A1I7SZY3"/>
<evidence type="ECO:0000256" key="2">
    <source>
        <dbReference type="SAM" id="Phobius"/>
    </source>
</evidence>
<dbReference type="AlphaFoldDB" id="A0A1I7SZY3"/>
<keyword evidence="2" id="KW-1133">Transmembrane helix</keyword>
<reference evidence="4" key="1">
    <citation type="submission" date="2016-11" db="UniProtKB">
        <authorList>
            <consortium name="WormBaseParasite"/>
        </authorList>
    </citation>
    <scope>IDENTIFICATION</scope>
</reference>
<feature type="coiled-coil region" evidence="1">
    <location>
        <begin position="46"/>
        <end position="101"/>
    </location>
</feature>
<protein>
    <submittedName>
        <fullName evidence="4">Uncharacterized protein</fullName>
    </submittedName>
</protein>
<organism evidence="3 4">
    <name type="scientific">Caenorhabditis tropicalis</name>
    <dbReference type="NCBI Taxonomy" id="1561998"/>
    <lineage>
        <taxon>Eukaryota</taxon>
        <taxon>Metazoa</taxon>
        <taxon>Ecdysozoa</taxon>
        <taxon>Nematoda</taxon>
        <taxon>Chromadorea</taxon>
        <taxon>Rhabditida</taxon>
        <taxon>Rhabditina</taxon>
        <taxon>Rhabditomorpha</taxon>
        <taxon>Rhabditoidea</taxon>
        <taxon>Rhabditidae</taxon>
        <taxon>Peloderinae</taxon>
        <taxon>Caenorhabditis</taxon>
    </lineage>
</organism>
<evidence type="ECO:0000256" key="1">
    <source>
        <dbReference type="SAM" id="Coils"/>
    </source>
</evidence>
<keyword evidence="2" id="KW-0472">Membrane</keyword>
<dbReference type="Proteomes" id="UP000095282">
    <property type="component" value="Unplaced"/>
</dbReference>
<keyword evidence="1" id="KW-0175">Coiled coil</keyword>
<keyword evidence="2" id="KW-0812">Transmembrane</keyword>
<evidence type="ECO:0000313" key="4">
    <source>
        <dbReference type="WBParaSite" id="Csp11.Scaffold417.g1119.t1"/>
    </source>
</evidence>
<feature type="transmembrane region" description="Helical" evidence="2">
    <location>
        <begin position="6"/>
        <end position="23"/>
    </location>
</feature>
<sequence>MITRRQQILAFSAVTVIGIAILYNHRKRRNEKRNQFLEQKEEIQYLNSYEDLNEKYRKSLEEMEREEDEKRNLRVERTMAMRKAKKEMESVEFRRMEEENQSIFNRMKLESEERIRKLKKQNRRDQLVKDRLSEFDDEQLKKQGEFQLEQIRMDLRRSREVNQRNSAQLDDLFYQKKIKLSRRITKERKKCS</sequence>
<dbReference type="WBParaSite" id="Csp11.Scaffold417.g1119.t1">
    <property type="protein sequence ID" value="Csp11.Scaffold417.g1119.t1"/>
    <property type="gene ID" value="Csp11.Scaffold417.g1119"/>
</dbReference>
<name>A0A1I7SZY3_9PELO</name>
<accession>A0A1I7SZY3</accession>